<dbReference type="InterPro" id="IPR052358">
    <property type="entry name" value="Aro_Compnd_Degr_Hydrolases"/>
</dbReference>
<evidence type="ECO:0000313" key="4">
    <source>
        <dbReference type="Proteomes" id="UP000396788"/>
    </source>
</evidence>
<evidence type="ECO:0000259" key="2">
    <source>
        <dbReference type="Pfam" id="PF04909"/>
    </source>
</evidence>
<dbReference type="Proteomes" id="UP000396788">
    <property type="component" value="Unassembled WGS sequence"/>
</dbReference>
<reference evidence="3 4" key="1">
    <citation type="submission" date="2019-08" db="EMBL/GenBank/DDBJ databases">
        <authorList>
            <person name="Peeters C."/>
        </authorList>
    </citation>
    <scope>NUCLEOTIDE SEQUENCE [LARGE SCALE GENOMIC DNA]</scope>
    <source>
        <strain evidence="3 4">LMG 31107</strain>
    </source>
</reference>
<evidence type="ECO:0000313" key="3">
    <source>
        <dbReference type="EMBL" id="VVD90171.1"/>
    </source>
</evidence>
<accession>A0A5E4TRG5</accession>
<name>A0A5E4TRG5_9BURK</name>
<proteinExistence type="predicted"/>
<organism evidence="3 4">
    <name type="scientific">Pandoraea cepalis</name>
    <dbReference type="NCBI Taxonomy" id="2508294"/>
    <lineage>
        <taxon>Bacteria</taxon>
        <taxon>Pseudomonadati</taxon>
        <taxon>Pseudomonadota</taxon>
        <taxon>Betaproteobacteria</taxon>
        <taxon>Burkholderiales</taxon>
        <taxon>Burkholderiaceae</taxon>
        <taxon>Pandoraea</taxon>
    </lineage>
</organism>
<protein>
    <submittedName>
        <fullName evidence="3">Amidohydrolase</fullName>
    </submittedName>
</protein>
<keyword evidence="3" id="KW-0378">Hydrolase</keyword>
<evidence type="ECO:0000256" key="1">
    <source>
        <dbReference type="SAM" id="SignalP"/>
    </source>
</evidence>
<dbReference type="Pfam" id="PF04909">
    <property type="entry name" value="Amidohydro_2"/>
    <property type="match status" value="1"/>
</dbReference>
<dbReference type="PANTHER" id="PTHR35563:SF2">
    <property type="entry name" value="BARREL METAL-DEPENDENT HYDROLASE, PUTATIVE (AFU_ORTHOLOGUE AFUA_1G16240)-RELATED"/>
    <property type="match status" value="1"/>
</dbReference>
<dbReference type="AlphaFoldDB" id="A0A5E4TRG5"/>
<dbReference type="Gene3D" id="3.20.20.140">
    <property type="entry name" value="Metal-dependent hydrolases"/>
    <property type="match status" value="1"/>
</dbReference>
<keyword evidence="1" id="KW-0732">Signal</keyword>
<dbReference type="RefSeq" id="WP_130026747.1">
    <property type="nucleotide sequence ID" value="NZ_CABPRY010000002.1"/>
</dbReference>
<sequence length="318" mass="34430">MVNVIRRRLVAGLALAGGVGVTPLGFAAQPEEFPNSAGAERPKSKAPALACDSHVHIYDDAFPVLNTAAAKPVNADVAAYRRIQARLGTTRTVVVQPANYKTDNRVTLAAISALGAKNTRGIAVVTPDVTDEELQHLHDGGIRGVRFSLFQPTGAITNVDMIGALAPRIQALGWHVQLQMRADLIVANARMLSTLACPVVIDHMGRLPHPVIGSEAHRVMLSLLQQGRCWVKVSGAYLNSKQGAPDYADARPIAQSFVDVAPNRIVWGSDWPHPTEHDRKPDDARLFDLVGEWFTDTAVSHRILVDNPAELYGFDMPN</sequence>
<dbReference type="PANTHER" id="PTHR35563">
    <property type="entry name" value="BARREL METAL-DEPENDENT HYDROLASE, PUTATIVE (AFU_ORTHOLOGUE AFUA_1G16240)-RELATED"/>
    <property type="match status" value="1"/>
</dbReference>
<feature type="domain" description="Amidohydrolase-related" evidence="2">
    <location>
        <begin position="51"/>
        <end position="314"/>
    </location>
</feature>
<gene>
    <name evidence="3" type="ORF">PCE31107_01586</name>
</gene>
<dbReference type="GO" id="GO:0016787">
    <property type="term" value="F:hydrolase activity"/>
    <property type="evidence" value="ECO:0007669"/>
    <property type="project" value="UniProtKB-KW"/>
</dbReference>
<dbReference type="SUPFAM" id="SSF51556">
    <property type="entry name" value="Metallo-dependent hydrolases"/>
    <property type="match status" value="1"/>
</dbReference>
<dbReference type="InterPro" id="IPR006680">
    <property type="entry name" value="Amidohydro-rel"/>
</dbReference>
<dbReference type="InterPro" id="IPR032466">
    <property type="entry name" value="Metal_Hydrolase"/>
</dbReference>
<dbReference type="PROSITE" id="PS51318">
    <property type="entry name" value="TAT"/>
    <property type="match status" value="1"/>
</dbReference>
<feature type="signal peptide" evidence="1">
    <location>
        <begin position="1"/>
        <end position="27"/>
    </location>
</feature>
<dbReference type="EMBL" id="CABPRY010000002">
    <property type="protein sequence ID" value="VVD90171.1"/>
    <property type="molecule type" value="Genomic_DNA"/>
</dbReference>
<feature type="chain" id="PRO_5022913879" evidence="1">
    <location>
        <begin position="28"/>
        <end position="318"/>
    </location>
</feature>
<dbReference type="InterPro" id="IPR006311">
    <property type="entry name" value="TAT_signal"/>
</dbReference>